<sequence>MNSFFSKLFVLFLLPLGLFAQDTRYMSQHEIALNYSPPSRWSYNFEVTNRSTFPEEDKPYSVQHLEFSHFTTYESGFYGSVSLGLRYRNRDWLEPGRSNEVRLTQQYNYARTYNQYRLGHRLRVEQRFYENETVYRARYRLNLDFPLQGLRLDDGEFYAAIGLETLYSISALEKPDLNQRLTLTLGNQISGTLKLQIAAEYRKEDLTLDQENRVFFYTAAKIKL</sequence>
<feature type="signal peptide" evidence="1">
    <location>
        <begin position="1"/>
        <end position="20"/>
    </location>
</feature>
<keyword evidence="3" id="KW-1185">Reference proteome</keyword>
<evidence type="ECO:0000313" key="2">
    <source>
        <dbReference type="EMBL" id="PHQ29782.1"/>
    </source>
</evidence>
<keyword evidence="1" id="KW-0732">Signal</keyword>
<dbReference type="EMBL" id="NQXA01000003">
    <property type="protein sequence ID" value="PHQ29782.1"/>
    <property type="molecule type" value="Genomic_DNA"/>
</dbReference>
<evidence type="ECO:0008006" key="4">
    <source>
        <dbReference type="Google" id="ProtNLM"/>
    </source>
</evidence>
<evidence type="ECO:0000313" key="3">
    <source>
        <dbReference type="Proteomes" id="UP000229433"/>
    </source>
</evidence>
<dbReference type="Proteomes" id="UP000229433">
    <property type="component" value="Unassembled WGS sequence"/>
</dbReference>
<name>A0A2G1VSN4_9FLAO</name>
<protein>
    <recommendedName>
        <fullName evidence="4">DUF2490 domain-containing protein</fullName>
    </recommendedName>
</protein>
<feature type="chain" id="PRO_5013780404" description="DUF2490 domain-containing protein" evidence="1">
    <location>
        <begin position="21"/>
        <end position="224"/>
    </location>
</feature>
<evidence type="ECO:0000256" key="1">
    <source>
        <dbReference type="SAM" id="SignalP"/>
    </source>
</evidence>
<dbReference type="AlphaFoldDB" id="A0A2G1VSN4"/>
<dbReference type="RefSeq" id="WP_099645623.1">
    <property type="nucleotide sequence ID" value="NZ_KZ319289.1"/>
</dbReference>
<gene>
    <name evidence="2" type="ORF">CJ305_07360</name>
</gene>
<reference evidence="2 3" key="1">
    <citation type="submission" date="2017-08" db="EMBL/GenBank/DDBJ databases">
        <title>The whole genome shortgun sequences of strain Leeuwenhoekiella nanhaiensis G18 from the South China Sea.</title>
        <authorList>
            <person name="Liu Q."/>
        </authorList>
    </citation>
    <scope>NUCLEOTIDE SEQUENCE [LARGE SCALE GENOMIC DNA]</scope>
    <source>
        <strain evidence="2 3">G18</strain>
    </source>
</reference>
<dbReference type="OrthoDB" id="1436620at2"/>
<accession>A0A2G1VSN4</accession>
<dbReference type="Pfam" id="PF10677">
    <property type="entry name" value="DUF2490"/>
    <property type="match status" value="1"/>
</dbReference>
<comment type="caution">
    <text evidence="2">The sequence shown here is derived from an EMBL/GenBank/DDBJ whole genome shotgun (WGS) entry which is preliminary data.</text>
</comment>
<dbReference type="InterPro" id="IPR019619">
    <property type="entry name" value="DUF2490"/>
</dbReference>
<proteinExistence type="predicted"/>
<organism evidence="2 3">
    <name type="scientific">Leeuwenhoekiella nanhaiensis</name>
    <dbReference type="NCBI Taxonomy" id="1655491"/>
    <lineage>
        <taxon>Bacteria</taxon>
        <taxon>Pseudomonadati</taxon>
        <taxon>Bacteroidota</taxon>
        <taxon>Flavobacteriia</taxon>
        <taxon>Flavobacteriales</taxon>
        <taxon>Flavobacteriaceae</taxon>
        <taxon>Leeuwenhoekiella</taxon>
    </lineage>
</organism>